<proteinExistence type="predicted"/>
<reference evidence="4" key="2">
    <citation type="submission" date="2021-09" db="EMBL/GenBank/DDBJ databases">
        <authorList>
            <person name="Gilroy R."/>
        </authorList>
    </citation>
    <scope>NUCLEOTIDE SEQUENCE</scope>
    <source>
        <strain evidence="4">CHK121-7720</strain>
    </source>
</reference>
<keyword evidence="1" id="KW-1133">Transmembrane helix</keyword>
<evidence type="ECO:0000259" key="3">
    <source>
        <dbReference type="Pfam" id="PF16344"/>
    </source>
</evidence>
<comment type="caution">
    <text evidence="4">The sequence shown here is derived from an EMBL/GenBank/DDBJ whole genome shotgun (WGS) entry which is preliminary data.</text>
</comment>
<gene>
    <name evidence="4" type="ORF">K8U91_04705</name>
</gene>
<dbReference type="AlphaFoldDB" id="A0A921SUM5"/>
<dbReference type="Proteomes" id="UP000757103">
    <property type="component" value="Unassembled WGS sequence"/>
</dbReference>
<keyword evidence="1" id="KW-0472">Membrane</keyword>
<dbReference type="Gene3D" id="2.60.120.1440">
    <property type="match status" value="1"/>
</dbReference>
<feature type="domain" description="FecR protein" evidence="2">
    <location>
        <begin position="101"/>
        <end position="194"/>
    </location>
</feature>
<evidence type="ECO:0000313" key="5">
    <source>
        <dbReference type="Proteomes" id="UP000757103"/>
    </source>
</evidence>
<dbReference type="PANTHER" id="PTHR30273:SF2">
    <property type="entry name" value="PROTEIN FECR"/>
    <property type="match status" value="1"/>
</dbReference>
<dbReference type="InterPro" id="IPR006860">
    <property type="entry name" value="FecR"/>
</dbReference>
<sequence>MKKETLYRYFGNCASEDECREVITWAQSSPDHLKEFCHERNIYNAILLSAGNIEHTQYDFRRHYRIQLLRIAAVVVLLLAVAFGSFYFTVGDRIVPLYSLTVPAGNSNTLLLPDGTKVWLNAESTIKYPSSFMGLQRSIEIDGEAYLEVAHNRWRPFIVNTPNGKIKVLGTKFYVSSNNEEKDFMVSLIEGSVKISAGDKNATLKPGYRAQFKDGEFTQSVIRSLETELWKDGIYYFKDKSFDELMEGFEKCFGVKIDIDKEIKSTERYTGKFYRYNGIQHALQALQHDFDFDFKWNKEYNTILISSKK</sequence>
<dbReference type="InterPro" id="IPR012373">
    <property type="entry name" value="Ferrdict_sens_TM"/>
</dbReference>
<dbReference type="RefSeq" id="WP_273305801.1">
    <property type="nucleotide sequence ID" value="NZ_DYUD01000015.1"/>
</dbReference>
<dbReference type="InterPro" id="IPR032508">
    <property type="entry name" value="FecR_C"/>
</dbReference>
<evidence type="ECO:0000259" key="2">
    <source>
        <dbReference type="Pfam" id="PF04773"/>
    </source>
</evidence>
<reference evidence="4" key="1">
    <citation type="journal article" date="2021" name="PeerJ">
        <title>Extensive microbial diversity within the chicken gut microbiome revealed by metagenomics and culture.</title>
        <authorList>
            <person name="Gilroy R."/>
            <person name="Ravi A."/>
            <person name="Getino M."/>
            <person name="Pursley I."/>
            <person name="Horton D.L."/>
            <person name="Alikhan N.F."/>
            <person name="Baker D."/>
            <person name="Gharbi K."/>
            <person name="Hall N."/>
            <person name="Watson M."/>
            <person name="Adriaenssens E.M."/>
            <person name="Foster-Nyarko E."/>
            <person name="Jarju S."/>
            <person name="Secka A."/>
            <person name="Antonio M."/>
            <person name="Oren A."/>
            <person name="Chaudhuri R.R."/>
            <person name="La Ragione R."/>
            <person name="Hildebrand F."/>
            <person name="Pallen M.J."/>
        </authorList>
    </citation>
    <scope>NUCLEOTIDE SEQUENCE</scope>
    <source>
        <strain evidence="4">CHK121-7720</strain>
    </source>
</reference>
<dbReference type="PIRSF" id="PIRSF018266">
    <property type="entry name" value="FecR"/>
    <property type="match status" value="1"/>
</dbReference>
<evidence type="ECO:0000313" key="4">
    <source>
        <dbReference type="EMBL" id="HJG88763.1"/>
    </source>
</evidence>
<dbReference type="EMBL" id="DYUD01000015">
    <property type="protein sequence ID" value="HJG88763.1"/>
    <property type="molecule type" value="Genomic_DNA"/>
</dbReference>
<dbReference type="GO" id="GO:0016989">
    <property type="term" value="F:sigma factor antagonist activity"/>
    <property type="evidence" value="ECO:0007669"/>
    <property type="project" value="TreeGrafter"/>
</dbReference>
<dbReference type="Pfam" id="PF04773">
    <property type="entry name" value="FecR"/>
    <property type="match status" value="1"/>
</dbReference>
<organism evidence="4 5">
    <name type="scientific">Barnesiella viscericola</name>
    <dbReference type="NCBI Taxonomy" id="397865"/>
    <lineage>
        <taxon>Bacteria</taxon>
        <taxon>Pseudomonadati</taxon>
        <taxon>Bacteroidota</taxon>
        <taxon>Bacteroidia</taxon>
        <taxon>Bacteroidales</taxon>
        <taxon>Barnesiellaceae</taxon>
        <taxon>Barnesiella</taxon>
    </lineage>
</organism>
<dbReference type="Pfam" id="PF16344">
    <property type="entry name" value="FecR_C"/>
    <property type="match status" value="1"/>
</dbReference>
<keyword evidence="1" id="KW-0812">Transmembrane</keyword>
<accession>A0A921SUM5</accession>
<feature type="domain" description="Protein FecR C-terminal" evidence="3">
    <location>
        <begin position="235"/>
        <end position="303"/>
    </location>
</feature>
<feature type="transmembrane region" description="Helical" evidence="1">
    <location>
        <begin position="68"/>
        <end position="88"/>
    </location>
</feature>
<dbReference type="Gene3D" id="3.55.50.30">
    <property type="match status" value="1"/>
</dbReference>
<dbReference type="PANTHER" id="PTHR30273">
    <property type="entry name" value="PERIPLASMIC SIGNAL SENSOR AND SIGMA FACTOR ACTIVATOR FECR-RELATED"/>
    <property type="match status" value="1"/>
</dbReference>
<name>A0A921SUM5_9BACT</name>
<protein>
    <submittedName>
        <fullName evidence="4">FecR domain-containing protein</fullName>
    </submittedName>
</protein>
<evidence type="ECO:0000256" key="1">
    <source>
        <dbReference type="SAM" id="Phobius"/>
    </source>
</evidence>